<dbReference type="UniPathway" id="UPA00059">
    <property type="reaction ID" value="UER00104"/>
</dbReference>
<dbReference type="SUPFAM" id="SSF55811">
    <property type="entry name" value="Nudix"/>
    <property type="match status" value="1"/>
</dbReference>
<name>A0A4R5MM44_9SPHI</name>
<dbReference type="PROSITE" id="PS51462">
    <property type="entry name" value="NUDIX"/>
    <property type="match status" value="1"/>
</dbReference>
<dbReference type="RefSeq" id="WP_133262435.1">
    <property type="nucleotide sequence ID" value="NZ_SJCY01000005.1"/>
</dbReference>
<evidence type="ECO:0000256" key="2">
    <source>
        <dbReference type="ARBA" id="ARBA00007579"/>
    </source>
</evidence>
<evidence type="ECO:0000259" key="12">
    <source>
        <dbReference type="PROSITE" id="PS51462"/>
    </source>
</evidence>
<feature type="domain" description="Nudix hydrolase" evidence="12">
    <location>
        <begin position="29"/>
        <end position="161"/>
    </location>
</feature>
<dbReference type="InterPro" id="IPR011876">
    <property type="entry name" value="IsopentenylPP_isomerase_typ1"/>
</dbReference>
<dbReference type="CDD" id="cd02885">
    <property type="entry name" value="NUDIX_IPP_Isomerase"/>
    <property type="match status" value="1"/>
</dbReference>
<dbReference type="InterPro" id="IPR015797">
    <property type="entry name" value="NUDIX_hydrolase-like_dom_sf"/>
</dbReference>
<gene>
    <name evidence="13" type="ORF">EZJ43_09300</name>
</gene>
<evidence type="ECO:0000256" key="9">
    <source>
        <dbReference type="ARBA" id="ARBA00023235"/>
    </source>
</evidence>
<evidence type="ECO:0000313" key="13">
    <source>
        <dbReference type="EMBL" id="TDG36189.1"/>
    </source>
</evidence>
<comment type="caution">
    <text evidence="13">The sequence shown here is derived from an EMBL/GenBank/DDBJ whole genome shotgun (WGS) entry which is preliminary data.</text>
</comment>
<dbReference type="InterPro" id="IPR056375">
    <property type="entry name" value="Idi_bact"/>
</dbReference>
<dbReference type="Pfam" id="PF00293">
    <property type="entry name" value="NUDIX"/>
    <property type="match status" value="1"/>
</dbReference>
<keyword evidence="9 13" id="KW-0413">Isomerase</keyword>
<evidence type="ECO:0000256" key="8">
    <source>
        <dbReference type="ARBA" id="ARBA00023229"/>
    </source>
</evidence>
<keyword evidence="5" id="KW-0479">Metal-binding</keyword>
<feature type="active site" evidence="11">
    <location>
        <position position="66"/>
    </location>
</feature>
<dbReference type="InterPro" id="IPR000086">
    <property type="entry name" value="NUDIX_hydrolase_dom"/>
</dbReference>
<keyword evidence="8" id="KW-0414">Isoprene biosynthesis</keyword>
<comment type="pathway">
    <text evidence="1">Isoprenoid biosynthesis; dimethylallyl diphosphate biosynthesis; dimethylallyl diphosphate from isopentenyl diphosphate: step 1/1.</text>
</comment>
<evidence type="ECO:0000313" key="14">
    <source>
        <dbReference type="Proteomes" id="UP000295668"/>
    </source>
</evidence>
<evidence type="ECO:0000256" key="4">
    <source>
        <dbReference type="ARBA" id="ARBA00022490"/>
    </source>
</evidence>
<evidence type="ECO:0000256" key="6">
    <source>
        <dbReference type="ARBA" id="ARBA00022842"/>
    </source>
</evidence>
<sequence length="175" mass="20392">MVEEEVIIVNEKDEPIGTMPKMSAHLEGKLHRAFSVFIFNSKGELLLQQRALDKYHSPGKWTNSCCSHPRPGELNTEAANRRLKEEMDLVADLKPIFSFSYFAKFDNGLIENEYDHVFFGLSDDLPNINTQEVASFKYINMEDLKNDLIIHEHNYTPWLKICFDEVMVNYKKLNF</sequence>
<dbReference type="NCBIfam" id="NF002995">
    <property type="entry name" value="PRK03759.1"/>
    <property type="match status" value="1"/>
</dbReference>
<feature type="active site" evidence="11">
    <location>
        <position position="113"/>
    </location>
</feature>
<dbReference type="GO" id="GO:0009240">
    <property type="term" value="P:isopentenyl diphosphate biosynthetic process"/>
    <property type="evidence" value="ECO:0007669"/>
    <property type="project" value="TreeGrafter"/>
</dbReference>
<dbReference type="AlphaFoldDB" id="A0A4R5MM44"/>
<proteinExistence type="inferred from homology"/>
<keyword evidence="4" id="KW-0963">Cytoplasm</keyword>
<dbReference type="HAMAP" id="MF_00202">
    <property type="entry name" value="Idi"/>
    <property type="match status" value="1"/>
</dbReference>
<dbReference type="GO" id="GO:0046872">
    <property type="term" value="F:metal ion binding"/>
    <property type="evidence" value="ECO:0007669"/>
    <property type="project" value="UniProtKB-KW"/>
</dbReference>
<dbReference type="EMBL" id="SJCY01000005">
    <property type="protein sequence ID" value="TDG36189.1"/>
    <property type="molecule type" value="Genomic_DNA"/>
</dbReference>
<dbReference type="NCBIfam" id="TIGR02150">
    <property type="entry name" value="IPP_isom_1"/>
    <property type="match status" value="1"/>
</dbReference>
<evidence type="ECO:0000256" key="5">
    <source>
        <dbReference type="ARBA" id="ARBA00022723"/>
    </source>
</evidence>
<evidence type="ECO:0000256" key="1">
    <source>
        <dbReference type="ARBA" id="ARBA00004826"/>
    </source>
</evidence>
<evidence type="ECO:0000256" key="11">
    <source>
        <dbReference type="PIRSR" id="PIRSR018427-1"/>
    </source>
</evidence>
<dbReference type="PANTHER" id="PTHR10885">
    <property type="entry name" value="ISOPENTENYL-DIPHOSPHATE DELTA-ISOMERASE"/>
    <property type="match status" value="1"/>
</dbReference>
<evidence type="ECO:0000256" key="3">
    <source>
        <dbReference type="ARBA" id="ARBA00012057"/>
    </source>
</evidence>
<reference evidence="13 14" key="1">
    <citation type="submission" date="2019-02" db="EMBL/GenBank/DDBJ databases">
        <title>Pedobacter sp. nov., a novel speices isolated from soil of pinguins habitat in Antarcitica.</title>
        <authorList>
            <person name="He R.-H."/>
        </authorList>
    </citation>
    <scope>NUCLEOTIDE SEQUENCE [LARGE SCALE GENOMIC DNA]</scope>
    <source>
        <strain evidence="13 14">E01020</strain>
    </source>
</reference>
<dbReference type="OrthoDB" id="9809458at2"/>
<dbReference type="GO" id="GO:0005737">
    <property type="term" value="C:cytoplasm"/>
    <property type="evidence" value="ECO:0007669"/>
    <property type="project" value="TreeGrafter"/>
</dbReference>
<organism evidence="13 14">
    <name type="scientific">Pedobacter changchengzhani</name>
    <dbReference type="NCBI Taxonomy" id="2529274"/>
    <lineage>
        <taxon>Bacteria</taxon>
        <taxon>Pseudomonadati</taxon>
        <taxon>Bacteroidota</taxon>
        <taxon>Sphingobacteriia</taxon>
        <taxon>Sphingobacteriales</taxon>
        <taxon>Sphingobacteriaceae</taxon>
        <taxon>Pedobacter</taxon>
    </lineage>
</organism>
<dbReference type="EC" id="5.3.3.2" evidence="3 10"/>
<protein>
    <recommendedName>
        <fullName evidence="3 10">Isopentenyl-diphosphate delta-isomerase</fullName>
        <ecNumber evidence="3 10">5.3.3.2</ecNumber>
    </recommendedName>
</protein>
<dbReference type="Gene3D" id="3.90.79.10">
    <property type="entry name" value="Nucleoside Triphosphate Pyrophosphohydrolase"/>
    <property type="match status" value="1"/>
</dbReference>
<dbReference type="GO" id="GO:0050992">
    <property type="term" value="P:dimethylallyl diphosphate biosynthetic process"/>
    <property type="evidence" value="ECO:0007669"/>
    <property type="project" value="UniProtKB-UniPathway"/>
</dbReference>
<comment type="similarity">
    <text evidence="2">Belongs to the IPP isomerase type 1 family.</text>
</comment>
<dbReference type="GO" id="GO:0004452">
    <property type="term" value="F:isopentenyl-diphosphate delta-isomerase activity"/>
    <property type="evidence" value="ECO:0007669"/>
    <property type="project" value="UniProtKB-UniRule"/>
</dbReference>
<dbReference type="PIRSF" id="PIRSF018427">
    <property type="entry name" value="Isopntndiph_ism"/>
    <property type="match status" value="1"/>
</dbReference>
<keyword evidence="7" id="KW-0464">Manganese</keyword>
<dbReference type="Proteomes" id="UP000295668">
    <property type="component" value="Unassembled WGS sequence"/>
</dbReference>
<keyword evidence="14" id="KW-1185">Reference proteome</keyword>
<accession>A0A4R5MM44</accession>
<dbReference type="PANTHER" id="PTHR10885:SF0">
    <property type="entry name" value="ISOPENTENYL-DIPHOSPHATE DELTA-ISOMERASE"/>
    <property type="match status" value="1"/>
</dbReference>
<keyword evidence="6" id="KW-0460">Magnesium</keyword>
<evidence type="ECO:0000256" key="7">
    <source>
        <dbReference type="ARBA" id="ARBA00023211"/>
    </source>
</evidence>
<evidence type="ECO:0000256" key="10">
    <source>
        <dbReference type="NCBIfam" id="TIGR02150"/>
    </source>
</evidence>